<dbReference type="Pfam" id="PF00941">
    <property type="entry name" value="FAD_binding_5"/>
    <property type="match status" value="1"/>
</dbReference>
<sequence>MDLISVREVRVARNRDDIVFAPGEQPLGGGTWLFSEEQDGLTGLVDLTGMGWPSITETDAALTISATSTIADLAALTPADLRSDPLAGGRDRGIGDARALFWQCANSLLASFKIWNVATVGGNIATALPAGPMTSLAAALDATAIIWTADDGERTLPVADLVTGVRQTALAPGEVLRAIEIPRSSLESRTGFRRIALSPLGRTGTMVIARASASGASPEVVFTVTGGTTRPVQLRFDEPPSAAALERALLGIDCWYTDPHGAADWRRAMSARFAEELRAELQ</sequence>
<dbReference type="PANTHER" id="PTHR42659:SF9">
    <property type="entry name" value="XANTHINE DEHYDROGENASE FAD-BINDING SUBUNIT XDHB-RELATED"/>
    <property type="match status" value="1"/>
</dbReference>
<evidence type="ECO:0000313" key="3">
    <source>
        <dbReference type="Proteomes" id="UP000636458"/>
    </source>
</evidence>
<dbReference type="InterPro" id="IPR016169">
    <property type="entry name" value="FAD-bd_PCMH_sub2"/>
</dbReference>
<feature type="domain" description="FAD-binding PCMH-type" evidence="1">
    <location>
        <begin position="1"/>
        <end position="186"/>
    </location>
</feature>
<dbReference type="AlphaFoldDB" id="A0A934W0Y5"/>
<proteinExistence type="predicted"/>
<dbReference type="RefSeq" id="WP_200554669.1">
    <property type="nucleotide sequence ID" value="NZ_JAEPES010000001.1"/>
</dbReference>
<evidence type="ECO:0000259" key="1">
    <source>
        <dbReference type="PROSITE" id="PS51387"/>
    </source>
</evidence>
<accession>A0A934W0Y5</accession>
<dbReference type="GO" id="GO:0016491">
    <property type="term" value="F:oxidoreductase activity"/>
    <property type="evidence" value="ECO:0007669"/>
    <property type="project" value="InterPro"/>
</dbReference>
<dbReference type="SUPFAM" id="SSF56176">
    <property type="entry name" value="FAD-binding/transporter-associated domain-like"/>
    <property type="match status" value="1"/>
</dbReference>
<dbReference type="PANTHER" id="PTHR42659">
    <property type="entry name" value="XANTHINE DEHYDROGENASE SUBUNIT C-RELATED"/>
    <property type="match status" value="1"/>
</dbReference>
<organism evidence="2 3">
    <name type="scientific">Lacisediminihabitans changchengi</name>
    <dbReference type="NCBI Taxonomy" id="2787634"/>
    <lineage>
        <taxon>Bacteria</taxon>
        <taxon>Bacillati</taxon>
        <taxon>Actinomycetota</taxon>
        <taxon>Actinomycetes</taxon>
        <taxon>Micrococcales</taxon>
        <taxon>Microbacteriaceae</taxon>
        <taxon>Lacisediminihabitans</taxon>
    </lineage>
</organism>
<reference evidence="2" key="1">
    <citation type="submission" date="2021-01" db="EMBL/GenBank/DDBJ databases">
        <title>Lacisediminihabitans sp. nov. strain G11-30, isolated from Antarctic Soil.</title>
        <authorList>
            <person name="Li J."/>
        </authorList>
    </citation>
    <scope>NUCLEOTIDE SEQUENCE</scope>
    <source>
        <strain evidence="2">G11-30</strain>
    </source>
</reference>
<dbReference type="PROSITE" id="PS51387">
    <property type="entry name" value="FAD_PCMH"/>
    <property type="match status" value="1"/>
</dbReference>
<name>A0A934W0Y5_9MICO</name>
<dbReference type="InterPro" id="IPR051312">
    <property type="entry name" value="Diverse_Substr_Oxidored"/>
</dbReference>
<keyword evidence="3" id="KW-1185">Reference proteome</keyword>
<dbReference type="GO" id="GO:0071949">
    <property type="term" value="F:FAD binding"/>
    <property type="evidence" value="ECO:0007669"/>
    <property type="project" value="InterPro"/>
</dbReference>
<dbReference type="Proteomes" id="UP000636458">
    <property type="component" value="Unassembled WGS sequence"/>
</dbReference>
<evidence type="ECO:0000313" key="2">
    <source>
        <dbReference type="EMBL" id="MBK4346323.1"/>
    </source>
</evidence>
<dbReference type="InterPro" id="IPR016166">
    <property type="entry name" value="FAD-bd_PCMH"/>
</dbReference>
<protein>
    <submittedName>
        <fullName evidence="2">FAD binding domain-containing protein</fullName>
    </submittedName>
</protein>
<dbReference type="Gene3D" id="3.30.465.10">
    <property type="match status" value="1"/>
</dbReference>
<comment type="caution">
    <text evidence="2">The sequence shown here is derived from an EMBL/GenBank/DDBJ whole genome shotgun (WGS) entry which is preliminary data.</text>
</comment>
<dbReference type="EMBL" id="JAEPES010000001">
    <property type="protein sequence ID" value="MBK4346323.1"/>
    <property type="molecule type" value="Genomic_DNA"/>
</dbReference>
<dbReference type="InterPro" id="IPR036318">
    <property type="entry name" value="FAD-bd_PCMH-like_sf"/>
</dbReference>
<gene>
    <name evidence="2" type="ORF">IV501_01635</name>
</gene>
<dbReference type="InterPro" id="IPR002346">
    <property type="entry name" value="Mopterin_DH_FAD-bd"/>
</dbReference>